<protein>
    <submittedName>
        <fullName evidence="2">Uncharacterized protein</fullName>
    </submittedName>
</protein>
<name>A0A8K0I4F5_COCNU</name>
<reference evidence="2" key="1">
    <citation type="journal article" date="2017" name="Gigascience">
        <title>The genome draft of coconut (Cocos nucifera).</title>
        <authorList>
            <person name="Xiao Y."/>
            <person name="Xu P."/>
            <person name="Fan H."/>
            <person name="Baudouin L."/>
            <person name="Xia W."/>
            <person name="Bocs S."/>
            <person name="Xu J."/>
            <person name="Li Q."/>
            <person name="Guo A."/>
            <person name="Zhou L."/>
            <person name="Li J."/>
            <person name="Wu Y."/>
            <person name="Ma Z."/>
            <person name="Armero A."/>
            <person name="Issali A.E."/>
            <person name="Liu N."/>
            <person name="Peng M."/>
            <person name="Yang Y."/>
        </authorList>
    </citation>
    <scope>NUCLEOTIDE SEQUENCE</scope>
    <source>
        <tissue evidence="2">Spear leaf of Hainan Tall coconut</tissue>
    </source>
</reference>
<dbReference type="Proteomes" id="UP000797356">
    <property type="component" value="Chromosome 3"/>
</dbReference>
<reference evidence="2" key="2">
    <citation type="submission" date="2019-07" db="EMBL/GenBank/DDBJ databases">
        <authorList>
            <person name="Yang Y."/>
            <person name="Bocs S."/>
            <person name="Baudouin L."/>
        </authorList>
    </citation>
    <scope>NUCLEOTIDE SEQUENCE</scope>
    <source>
        <tissue evidence="2">Spear leaf of Hainan Tall coconut</tissue>
    </source>
</reference>
<keyword evidence="3" id="KW-1185">Reference proteome</keyword>
<feature type="region of interest" description="Disordered" evidence="1">
    <location>
        <begin position="1"/>
        <end position="32"/>
    </location>
</feature>
<organism evidence="2 3">
    <name type="scientific">Cocos nucifera</name>
    <name type="common">Coconut palm</name>
    <dbReference type="NCBI Taxonomy" id="13894"/>
    <lineage>
        <taxon>Eukaryota</taxon>
        <taxon>Viridiplantae</taxon>
        <taxon>Streptophyta</taxon>
        <taxon>Embryophyta</taxon>
        <taxon>Tracheophyta</taxon>
        <taxon>Spermatophyta</taxon>
        <taxon>Magnoliopsida</taxon>
        <taxon>Liliopsida</taxon>
        <taxon>Arecaceae</taxon>
        <taxon>Arecoideae</taxon>
        <taxon>Cocoseae</taxon>
        <taxon>Attaleinae</taxon>
        <taxon>Cocos</taxon>
    </lineage>
</organism>
<proteinExistence type="predicted"/>
<evidence type="ECO:0000313" key="2">
    <source>
        <dbReference type="EMBL" id="KAG1335341.1"/>
    </source>
</evidence>
<gene>
    <name evidence="2" type="ORF">COCNU_03G014600</name>
</gene>
<evidence type="ECO:0000313" key="3">
    <source>
        <dbReference type="Proteomes" id="UP000797356"/>
    </source>
</evidence>
<sequence length="251" mass="27951">MKDVTPLQSAASGETIPRPFASSFKRSLGGPKISIRMSDRRSNISGSISSVEVPSDIEDKRKDIGDYRIAHSLLKSIILPTDVQAFEEVGGAFRIQDSYDSLLWAAGEIRSLKERVKLLEFELTKAEARVLGEREVGKARAEVVRVEVVQAFRASKEFRNIKMDFASLSYLQRGINPKKKVWRIFSDLNLDLLESDEEEAEGAKDRKIQMEDIFSPVRDNVVEDAALVPPSAVIDLPDQAMVDESGAPDRA</sequence>
<dbReference type="EMBL" id="CM017874">
    <property type="protein sequence ID" value="KAG1335341.1"/>
    <property type="molecule type" value="Genomic_DNA"/>
</dbReference>
<evidence type="ECO:0000256" key="1">
    <source>
        <dbReference type="SAM" id="MobiDB-lite"/>
    </source>
</evidence>
<dbReference type="AlphaFoldDB" id="A0A8K0I4F5"/>
<accession>A0A8K0I4F5</accession>
<feature type="compositionally biased region" description="Polar residues" evidence="1">
    <location>
        <begin position="1"/>
        <end position="12"/>
    </location>
</feature>
<comment type="caution">
    <text evidence="2">The sequence shown here is derived from an EMBL/GenBank/DDBJ whole genome shotgun (WGS) entry which is preliminary data.</text>
</comment>